<evidence type="ECO:0000256" key="2">
    <source>
        <dbReference type="ARBA" id="ARBA00004651"/>
    </source>
</evidence>
<accession>A0A1Y6CKW3</accession>
<proteinExistence type="predicted"/>
<evidence type="ECO:0000256" key="6">
    <source>
        <dbReference type="ARBA" id="ARBA00022679"/>
    </source>
</evidence>
<dbReference type="PROSITE" id="PS50109">
    <property type="entry name" value="HIS_KIN"/>
    <property type="match status" value="1"/>
</dbReference>
<evidence type="ECO:0000256" key="4">
    <source>
        <dbReference type="ARBA" id="ARBA00022475"/>
    </source>
</evidence>
<keyword evidence="6" id="KW-0808">Transferase</keyword>
<dbReference type="EMBL" id="FWZT01000020">
    <property type="protein sequence ID" value="SMF59584.1"/>
    <property type="molecule type" value="Genomic_DNA"/>
</dbReference>
<feature type="domain" description="Histidine kinase" evidence="17">
    <location>
        <begin position="355"/>
        <end position="576"/>
    </location>
</feature>
<keyword evidence="21" id="KW-1185">Reference proteome</keyword>
<dbReference type="OrthoDB" id="9810730at2"/>
<dbReference type="InterPro" id="IPR036641">
    <property type="entry name" value="HPT_dom_sf"/>
</dbReference>
<dbReference type="Gene3D" id="3.40.50.2300">
    <property type="match status" value="1"/>
</dbReference>
<keyword evidence="7 16" id="KW-0812">Transmembrane</keyword>
<dbReference type="AlphaFoldDB" id="A0A1Y6CKW3"/>
<evidence type="ECO:0000259" key="17">
    <source>
        <dbReference type="PROSITE" id="PS50109"/>
    </source>
</evidence>
<feature type="domain" description="Response regulatory" evidence="18">
    <location>
        <begin position="596"/>
        <end position="713"/>
    </location>
</feature>
<dbReference type="EC" id="2.7.13.3" evidence="3"/>
<dbReference type="Pfam" id="PF00512">
    <property type="entry name" value="HisKA"/>
    <property type="match status" value="1"/>
</dbReference>
<dbReference type="SUPFAM" id="SSF47226">
    <property type="entry name" value="Histidine-containing phosphotransfer domain, HPT domain"/>
    <property type="match status" value="1"/>
</dbReference>
<organism evidence="20 21">
    <name type="scientific">Pseudobacteriovorax antillogorgiicola</name>
    <dbReference type="NCBI Taxonomy" id="1513793"/>
    <lineage>
        <taxon>Bacteria</taxon>
        <taxon>Pseudomonadati</taxon>
        <taxon>Bdellovibrionota</taxon>
        <taxon>Oligoflexia</taxon>
        <taxon>Oligoflexales</taxon>
        <taxon>Pseudobacteriovoracaceae</taxon>
        <taxon>Pseudobacteriovorax</taxon>
    </lineage>
</organism>
<evidence type="ECO:0000313" key="20">
    <source>
        <dbReference type="EMBL" id="SMF59584.1"/>
    </source>
</evidence>
<dbReference type="InterPro" id="IPR008207">
    <property type="entry name" value="Sig_transdc_His_kin_Hpt_dom"/>
</dbReference>
<dbReference type="PANTHER" id="PTHR45339:SF1">
    <property type="entry name" value="HYBRID SIGNAL TRANSDUCTION HISTIDINE KINASE J"/>
    <property type="match status" value="1"/>
</dbReference>
<evidence type="ECO:0000256" key="9">
    <source>
        <dbReference type="ARBA" id="ARBA00022777"/>
    </source>
</evidence>
<evidence type="ECO:0000259" key="18">
    <source>
        <dbReference type="PROSITE" id="PS50110"/>
    </source>
</evidence>
<evidence type="ECO:0000256" key="5">
    <source>
        <dbReference type="ARBA" id="ARBA00022553"/>
    </source>
</evidence>
<dbReference type="FunFam" id="3.30.565.10:FF:000010">
    <property type="entry name" value="Sensor histidine kinase RcsC"/>
    <property type="match status" value="1"/>
</dbReference>
<feature type="modified residue" description="4-aspartylphosphate" evidence="15">
    <location>
        <position position="645"/>
    </location>
</feature>
<evidence type="ECO:0000256" key="12">
    <source>
        <dbReference type="ARBA" id="ARBA00023012"/>
    </source>
</evidence>
<dbReference type="CDD" id="cd16922">
    <property type="entry name" value="HATPase_EvgS-ArcB-TorS-like"/>
    <property type="match status" value="1"/>
</dbReference>
<dbReference type="SMART" id="SM00387">
    <property type="entry name" value="HATPase_c"/>
    <property type="match status" value="1"/>
</dbReference>
<dbReference type="FunFam" id="1.10.287.130:FF:000004">
    <property type="entry name" value="Ethylene receptor 1"/>
    <property type="match status" value="1"/>
</dbReference>
<keyword evidence="11 16" id="KW-1133">Transmembrane helix</keyword>
<dbReference type="Gene3D" id="1.20.120.160">
    <property type="entry name" value="HPT domain"/>
    <property type="match status" value="1"/>
</dbReference>
<keyword evidence="5 15" id="KW-0597">Phosphoprotein</keyword>
<evidence type="ECO:0000313" key="21">
    <source>
        <dbReference type="Proteomes" id="UP000192907"/>
    </source>
</evidence>
<evidence type="ECO:0000256" key="7">
    <source>
        <dbReference type="ARBA" id="ARBA00022692"/>
    </source>
</evidence>
<feature type="domain" description="HPt" evidence="19">
    <location>
        <begin position="747"/>
        <end position="844"/>
    </location>
</feature>
<name>A0A1Y6CKW3_9BACT</name>
<dbReference type="InterPro" id="IPR001789">
    <property type="entry name" value="Sig_transdc_resp-reg_receiver"/>
</dbReference>
<dbReference type="SUPFAM" id="SSF55874">
    <property type="entry name" value="ATPase domain of HSP90 chaperone/DNA topoisomerase II/histidine kinase"/>
    <property type="match status" value="1"/>
</dbReference>
<dbReference type="RefSeq" id="WP_132322967.1">
    <property type="nucleotide sequence ID" value="NZ_FWZT01000020.1"/>
</dbReference>
<comment type="subcellular location">
    <subcellularLocation>
        <location evidence="2">Cell membrane</location>
        <topology evidence="2">Multi-pass membrane protein</topology>
    </subcellularLocation>
</comment>
<feature type="transmembrane region" description="Helical" evidence="16">
    <location>
        <begin position="65"/>
        <end position="84"/>
    </location>
</feature>
<dbReference type="InterPro" id="IPR003661">
    <property type="entry name" value="HisK_dim/P_dom"/>
</dbReference>
<protein>
    <recommendedName>
        <fullName evidence="3">histidine kinase</fullName>
        <ecNumber evidence="3">2.7.13.3</ecNumber>
    </recommendedName>
</protein>
<sequence>MAQGFANTWRTRWLAFVDAFIPESISGDSVRKRRGRFVVMSSFTIGLLMSAIATLVGFRVGFDSWNFWVSALAAGILFCVPLILRLTRSLTFSSCVISGFGLFVVPLPILSGASFMENHLLWLVLITLGSTWFLGFRLGFVTMILALAEVWVLYFTLGIHEAASASVESHFILRKCVIISVMVVTTWILTYLNDKANTASQEELEQKIQDKERFKVLFTHSQDPHFLISKLGLIEFNDAASRMLRCTQGGRMAKLLHQVSMGSGDGPVRNPIEHYEQIFTEIKVKGFISQEGRVQVGEQTIPLQILMSLAELHGEPVLLMNWHDLTEVKKVEQRLIQAEREALRAADTKSAFLANMSHEIRTPLNGIIGFSEILMESELDRKQKDAVKGMQICGETLITLINDILDFSRLEAGNLDLTKHSFDFHNTLETCFSMFFQEASLKGIDLDIDIGSGVPQFVKSDENRLRQVVVNLLSNAVKFTERGSVQLYAELMNHEEGHSRVRIHVKDSGIGIGEADQKHLFKSFSQVDASSTRRFQGTGLGLAICRGVLEAMGGSIWVKSAIGQGAHFTFELDLEHGHHVVQGEAHFEVSLPDNLRILVVDDNDLNIKVAIHHLDGLEADIQVARNGQEALDMASRERYDICFMDCQMPVMDGYTATREIIQTVSEDQRPYIIAMTANAMAGDREACIAAGMNDYIAKPVKKITMFKAIEKGVHRSGEGSNNVHHLKDYDEASDSTLRILEDRFDGDINFYCEMIDQYESSSREQMAELKRAIEASQIDRELSLCHSMKGMSLNMGFDSIAEMFLQAELLLRHDKGQLNLERWRFFLDRIDEDISQSRAHLASKKAS</sequence>
<evidence type="ECO:0000256" key="10">
    <source>
        <dbReference type="ARBA" id="ARBA00022840"/>
    </source>
</evidence>
<dbReference type="Pfam" id="PF01627">
    <property type="entry name" value="Hpt"/>
    <property type="match status" value="1"/>
</dbReference>
<evidence type="ECO:0000256" key="14">
    <source>
        <dbReference type="PROSITE-ProRule" id="PRU00110"/>
    </source>
</evidence>
<evidence type="ECO:0000259" key="19">
    <source>
        <dbReference type="PROSITE" id="PS50894"/>
    </source>
</evidence>
<evidence type="ECO:0000256" key="1">
    <source>
        <dbReference type="ARBA" id="ARBA00000085"/>
    </source>
</evidence>
<dbReference type="InterPro" id="IPR036097">
    <property type="entry name" value="HisK_dim/P_sf"/>
</dbReference>
<keyword evidence="8" id="KW-0547">Nucleotide-binding</keyword>
<dbReference type="PRINTS" id="PR00344">
    <property type="entry name" value="BCTRLSENSOR"/>
</dbReference>
<evidence type="ECO:0000256" key="15">
    <source>
        <dbReference type="PROSITE-ProRule" id="PRU00169"/>
    </source>
</evidence>
<dbReference type="SUPFAM" id="SSF52172">
    <property type="entry name" value="CheY-like"/>
    <property type="match status" value="1"/>
</dbReference>
<evidence type="ECO:0000256" key="16">
    <source>
        <dbReference type="SAM" id="Phobius"/>
    </source>
</evidence>
<dbReference type="PROSITE" id="PS50110">
    <property type="entry name" value="RESPONSE_REGULATORY"/>
    <property type="match status" value="1"/>
</dbReference>
<feature type="transmembrane region" description="Helical" evidence="16">
    <location>
        <begin position="37"/>
        <end position="59"/>
    </location>
</feature>
<dbReference type="InterPro" id="IPR004358">
    <property type="entry name" value="Sig_transdc_His_kin-like_C"/>
</dbReference>
<keyword evidence="13 16" id="KW-0472">Membrane</keyword>
<dbReference type="GO" id="GO:0005524">
    <property type="term" value="F:ATP binding"/>
    <property type="evidence" value="ECO:0007669"/>
    <property type="project" value="UniProtKB-KW"/>
</dbReference>
<dbReference type="Gene3D" id="1.10.287.130">
    <property type="match status" value="1"/>
</dbReference>
<evidence type="ECO:0000256" key="13">
    <source>
        <dbReference type="ARBA" id="ARBA00023136"/>
    </source>
</evidence>
<dbReference type="InterPro" id="IPR005467">
    <property type="entry name" value="His_kinase_dom"/>
</dbReference>
<dbReference type="SUPFAM" id="SSF47384">
    <property type="entry name" value="Homodimeric domain of signal transducing histidine kinase"/>
    <property type="match status" value="1"/>
</dbReference>
<comment type="catalytic activity">
    <reaction evidence="1">
        <text>ATP + protein L-histidine = ADP + protein N-phospho-L-histidine.</text>
        <dbReference type="EC" id="2.7.13.3"/>
    </reaction>
</comment>
<dbReference type="InterPro" id="IPR011006">
    <property type="entry name" value="CheY-like_superfamily"/>
</dbReference>
<dbReference type="SMART" id="SM00388">
    <property type="entry name" value="HisKA"/>
    <property type="match status" value="1"/>
</dbReference>
<evidence type="ECO:0000256" key="11">
    <source>
        <dbReference type="ARBA" id="ARBA00022989"/>
    </source>
</evidence>
<dbReference type="CDD" id="cd00082">
    <property type="entry name" value="HisKA"/>
    <property type="match status" value="1"/>
</dbReference>
<dbReference type="InterPro" id="IPR036890">
    <property type="entry name" value="HATPase_C_sf"/>
</dbReference>
<dbReference type="STRING" id="1513793.SAMN06296036_12018"/>
<dbReference type="GO" id="GO:0000155">
    <property type="term" value="F:phosphorelay sensor kinase activity"/>
    <property type="evidence" value="ECO:0007669"/>
    <property type="project" value="InterPro"/>
</dbReference>
<keyword evidence="12" id="KW-0902">Two-component regulatory system</keyword>
<dbReference type="Gene3D" id="3.30.565.10">
    <property type="entry name" value="Histidine kinase-like ATPase, C-terminal domain"/>
    <property type="match status" value="1"/>
</dbReference>
<dbReference type="InterPro" id="IPR003594">
    <property type="entry name" value="HATPase_dom"/>
</dbReference>
<feature type="transmembrane region" description="Helical" evidence="16">
    <location>
        <begin position="96"/>
        <end position="116"/>
    </location>
</feature>
<gene>
    <name evidence="20" type="ORF">SAMN06296036_12018</name>
</gene>
<keyword evidence="10" id="KW-0067">ATP-binding</keyword>
<dbReference type="Pfam" id="PF02518">
    <property type="entry name" value="HATPase_c"/>
    <property type="match status" value="1"/>
</dbReference>
<dbReference type="CDD" id="cd17546">
    <property type="entry name" value="REC_hyHK_CKI1_RcsC-like"/>
    <property type="match status" value="1"/>
</dbReference>
<feature type="transmembrane region" description="Helical" evidence="16">
    <location>
        <begin position="136"/>
        <end position="159"/>
    </location>
</feature>
<dbReference type="GO" id="GO:0005886">
    <property type="term" value="C:plasma membrane"/>
    <property type="evidence" value="ECO:0007669"/>
    <property type="project" value="UniProtKB-SubCell"/>
</dbReference>
<dbReference type="PROSITE" id="PS50894">
    <property type="entry name" value="HPT"/>
    <property type="match status" value="1"/>
</dbReference>
<evidence type="ECO:0000256" key="3">
    <source>
        <dbReference type="ARBA" id="ARBA00012438"/>
    </source>
</evidence>
<evidence type="ECO:0000256" key="8">
    <source>
        <dbReference type="ARBA" id="ARBA00022741"/>
    </source>
</evidence>
<reference evidence="21" key="1">
    <citation type="submission" date="2017-04" db="EMBL/GenBank/DDBJ databases">
        <authorList>
            <person name="Varghese N."/>
            <person name="Submissions S."/>
        </authorList>
    </citation>
    <scope>NUCLEOTIDE SEQUENCE [LARGE SCALE GENOMIC DNA]</scope>
    <source>
        <strain evidence="21">RKEM611</strain>
    </source>
</reference>
<keyword evidence="4" id="KW-1003">Cell membrane</keyword>
<keyword evidence="9" id="KW-0418">Kinase</keyword>
<dbReference type="Proteomes" id="UP000192907">
    <property type="component" value="Unassembled WGS sequence"/>
</dbReference>
<dbReference type="Pfam" id="PF00072">
    <property type="entry name" value="Response_reg"/>
    <property type="match status" value="1"/>
</dbReference>
<dbReference type="PANTHER" id="PTHR45339">
    <property type="entry name" value="HYBRID SIGNAL TRANSDUCTION HISTIDINE KINASE J"/>
    <property type="match status" value="1"/>
</dbReference>
<dbReference type="SMART" id="SM00448">
    <property type="entry name" value="REC"/>
    <property type="match status" value="1"/>
</dbReference>
<feature type="transmembrane region" description="Helical" evidence="16">
    <location>
        <begin position="171"/>
        <end position="192"/>
    </location>
</feature>
<feature type="modified residue" description="Phosphohistidine" evidence="14">
    <location>
        <position position="786"/>
    </location>
</feature>